<accession>A0A2T3NL21</accession>
<organism evidence="3 4">
    <name type="scientific">Photobacterium rosenbergii</name>
    <dbReference type="NCBI Taxonomy" id="294936"/>
    <lineage>
        <taxon>Bacteria</taxon>
        <taxon>Pseudomonadati</taxon>
        <taxon>Pseudomonadota</taxon>
        <taxon>Gammaproteobacteria</taxon>
        <taxon>Vibrionales</taxon>
        <taxon>Vibrionaceae</taxon>
        <taxon>Photobacterium</taxon>
    </lineage>
</organism>
<evidence type="ECO:0000259" key="2">
    <source>
        <dbReference type="Pfam" id="PF00561"/>
    </source>
</evidence>
<gene>
    <name evidence="3" type="ORF">C9J01_04220</name>
</gene>
<reference evidence="3 4" key="1">
    <citation type="submission" date="2018-03" db="EMBL/GenBank/DDBJ databases">
        <title>Whole genome sequencing of Histamine producing bacteria.</title>
        <authorList>
            <person name="Butler K."/>
        </authorList>
    </citation>
    <scope>NUCLEOTIDE SEQUENCE [LARGE SCALE GENOMIC DNA]</scope>
    <source>
        <strain evidence="3 4">DSM 19138</strain>
    </source>
</reference>
<sequence>MTQVLRTPETRFENLKDYPFGPNYVSELKGYEGIRGHYLDEGDAGSDEVFLLLHGEPTWSYLYRKMIPVFAETGARVIAPDLIGFGKSDKPVSEQTHTFEFHRNYLLQLIEHLNLNNITLVVQDWGGLLGLTLPQAMPERFKRLIIMNTGLLMEPVTQPAFLEWKSDIVDPEELALDTFMKKYAPTLDDEEAYAYAAPFPDESYKAAVRKMPKMVANPEQACIEISSAAVPFWSTQWQGHTFMAVGMKDKMLGPVVMNHMQQLIKGCPEPMQVPEAGHFVQEFGKEVAEAALKHFNL</sequence>
<dbReference type="OrthoDB" id="9780765at2"/>
<dbReference type="NCBIfam" id="NF002043">
    <property type="entry name" value="PRK00870.1"/>
    <property type="match status" value="1"/>
</dbReference>
<keyword evidence="1" id="KW-0378">Hydrolase</keyword>
<comment type="caution">
    <text evidence="3">The sequence shown here is derived from an EMBL/GenBank/DDBJ whole genome shotgun (WGS) entry which is preliminary data.</text>
</comment>
<dbReference type="GO" id="GO:0004301">
    <property type="term" value="F:epoxide hydrolase activity"/>
    <property type="evidence" value="ECO:0007669"/>
    <property type="project" value="TreeGrafter"/>
</dbReference>
<dbReference type="PANTHER" id="PTHR42977">
    <property type="entry name" value="HYDROLASE-RELATED"/>
    <property type="match status" value="1"/>
</dbReference>
<evidence type="ECO:0000313" key="3">
    <source>
        <dbReference type="EMBL" id="PSW16214.1"/>
    </source>
</evidence>
<dbReference type="RefSeq" id="WP_107296837.1">
    <property type="nucleotide sequence ID" value="NZ_PYMB01000001.1"/>
</dbReference>
<dbReference type="InterPro" id="IPR000073">
    <property type="entry name" value="AB_hydrolase_1"/>
</dbReference>
<proteinExistence type="predicted"/>
<dbReference type="InterPro" id="IPR000639">
    <property type="entry name" value="Epox_hydrolase-like"/>
</dbReference>
<dbReference type="PRINTS" id="PR00412">
    <property type="entry name" value="EPOXHYDRLASE"/>
</dbReference>
<dbReference type="InterPro" id="IPR029058">
    <property type="entry name" value="AB_hydrolase_fold"/>
</dbReference>
<protein>
    <submittedName>
        <fullName evidence="3">Haloalkane dehalogenase</fullName>
    </submittedName>
</protein>
<dbReference type="PRINTS" id="PR00111">
    <property type="entry name" value="ABHYDROLASE"/>
</dbReference>
<dbReference type="Gene3D" id="3.40.50.1820">
    <property type="entry name" value="alpha/beta hydrolase"/>
    <property type="match status" value="1"/>
</dbReference>
<dbReference type="EMBL" id="PYMB01000001">
    <property type="protein sequence ID" value="PSW16214.1"/>
    <property type="molecule type" value="Genomic_DNA"/>
</dbReference>
<dbReference type="Proteomes" id="UP000241346">
    <property type="component" value="Unassembled WGS sequence"/>
</dbReference>
<evidence type="ECO:0000256" key="1">
    <source>
        <dbReference type="ARBA" id="ARBA00022801"/>
    </source>
</evidence>
<name>A0A2T3NL21_9GAMM</name>
<feature type="domain" description="AB hydrolase-1" evidence="2">
    <location>
        <begin position="49"/>
        <end position="284"/>
    </location>
</feature>
<dbReference type="SUPFAM" id="SSF53474">
    <property type="entry name" value="alpha/beta-Hydrolases"/>
    <property type="match status" value="1"/>
</dbReference>
<dbReference type="Pfam" id="PF00561">
    <property type="entry name" value="Abhydrolase_1"/>
    <property type="match status" value="1"/>
</dbReference>
<dbReference type="PANTHER" id="PTHR42977:SF3">
    <property type="entry name" value="AB HYDROLASE-1 DOMAIN-CONTAINING PROTEIN"/>
    <property type="match status" value="1"/>
</dbReference>
<dbReference type="AlphaFoldDB" id="A0A2T3NL21"/>
<evidence type="ECO:0000313" key="4">
    <source>
        <dbReference type="Proteomes" id="UP000241346"/>
    </source>
</evidence>
<dbReference type="InterPro" id="IPR051340">
    <property type="entry name" value="Haloalkane_dehalogenase"/>
</dbReference>